<dbReference type="InterPro" id="IPR011701">
    <property type="entry name" value="MFS"/>
</dbReference>
<dbReference type="SUPFAM" id="SSF103473">
    <property type="entry name" value="MFS general substrate transporter"/>
    <property type="match status" value="1"/>
</dbReference>
<evidence type="ECO:0000256" key="5">
    <source>
        <dbReference type="ARBA" id="ARBA00023136"/>
    </source>
</evidence>
<feature type="transmembrane region" description="Helical" evidence="6">
    <location>
        <begin position="321"/>
        <end position="344"/>
    </location>
</feature>
<dbReference type="CDD" id="cd06173">
    <property type="entry name" value="MFS_MefA_like"/>
    <property type="match status" value="1"/>
</dbReference>
<dbReference type="KEGG" id="stp:Strop_2754"/>
<dbReference type="Pfam" id="PF07690">
    <property type="entry name" value="MFS_1"/>
    <property type="match status" value="1"/>
</dbReference>
<dbReference type="Proteomes" id="UP000000235">
    <property type="component" value="Chromosome"/>
</dbReference>
<keyword evidence="3 6" id="KW-0812">Transmembrane</keyword>
<keyword evidence="8" id="KW-1185">Reference proteome</keyword>
<feature type="transmembrane region" description="Helical" evidence="6">
    <location>
        <begin position="235"/>
        <end position="257"/>
    </location>
</feature>
<protein>
    <submittedName>
        <fullName evidence="7">Major facilitator superfamily MFS_1</fullName>
    </submittedName>
</protein>
<dbReference type="GO" id="GO:0005886">
    <property type="term" value="C:plasma membrane"/>
    <property type="evidence" value="ECO:0007669"/>
    <property type="project" value="UniProtKB-SubCell"/>
</dbReference>
<dbReference type="PATRIC" id="fig|369723.5.peg.2839"/>
<feature type="transmembrane region" description="Helical" evidence="6">
    <location>
        <begin position="48"/>
        <end position="71"/>
    </location>
</feature>
<gene>
    <name evidence="7" type="ordered locus">Strop_2754</name>
</gene>
<dbReference type="RefSeq" id="WP_012013977.1">
    <property type="nucleotide sequence ID" value="NC_009380.1"/>
</dbReference>
<keyword evidence="4 6" id="KW-1133">Transmembrane helix</keyword>
<dbReference type="STRING" id="369723.Strop_2754"/>
<feature type="transmembrane region" description="Helical" evidence="6">
    <location>
        <begin position="385"/>
        <end position="408"/>
    </location>
</feature>
<evidence type="ECO:0000256" key="4">
    <source>
        <dbReference type="ARBA" id="ARBA00022989"/>
    </source>
</evidence>
<keyword evidence="2" id="KW-1003">Cell membrane</keyword>
<name>A4X8J6_SALTO</name>
<feature type="transmembrane region" description="Helical" evidence="6">
    <location>
        <begin position="109"/>
        <end position="133"/>
    </location>
</feature>
<accession>A4X8J6</accession>
<evidence type="ECO:0000256" key="2">
    <source>
        <dbReference type="ARBA" id="ARBA00022475"/>
    </source>
</evidence>
<keyword evidence="5 6" id="KW-0472">Membrane</keyword>
<evidence type="ECO:0000256" key="6">
    <source>
        <dbReference type="SAM" id="Phobius"/>
    </source>
</evidence>
<dbReference type="Gene3D" id="1.20.1250.20">
    <property type="entry name" value="MFS general substrate transporter like domains"/>
    <property type="match status" value="1"/>
</dbReference>
<dbReference type="GO" id="GO:0022857">
    <property type="term" value="F:transmembrane transporter activity"/>
    <property type="evidence" value="ECO:0007669"/>
    <property type="project" value="InterPro"/>
</dbReference>
<dbReference type="HOGENOM" id="CLU_034180_17_1_11"/>
<proteinExistence type="predicted"/>
<dbReference type="InterPro" id="IPR036259">
    <property type="entry name" value="MFS_trans_sf"/>
</dbReference>
<evidence type="ECO:0000313" key="8">
    <source>
        <dbReference type="Proteomes" id="UP000000235"/>
    </source>
</evidence>
<feature type="transmembrane region" description="Helical" evidence="6">
    <location>
        <begin position="263"/>
        <end position="289"/>
    </location>
</feature>
<evidence type="ECO:0000313" key="7">
    <source>
        <dbReference type="EMBL" id="ABP55196.1"/>
    </source>
</evidence>
<evidence type="ECO:0000256" key="1">
    <source>
        <dbReference type="ARBA" id="ARBA00004651"/>
    </source>
</evidence>
<evidence type="ECO:0000256" key="3">
    <source>
        <dbReference type="ARBA" id="ARBA00022692"/>
    </source>
</evidence>
<dbReference type="PANTHER" id="PTHR23513:SF17">
    <property type="entry name" value="MEMBRANE PROTEIN"/>
    <property type="match status" value="1"/>
</dbReference>
<dbReference type="eggNOG" id="COG2814">
    <property type="taxonomic scope" value="Bacteria"/>
</dbReference>
<sequence length="417" mass="40978">MTHQAVAVRPPPSYRDGNVLRWLAGFGVSLVGDQVYFVALAWTATQVAGAGAAGLVLATASVSRLVLLLLGGAAVDRWGARRLMLGSDALRCAVMAAAAVATATAEPALAVLVVVALVFGAVDAVFLPAVGALPPYLVAAEHLARLQGMRMTLARGAIVAGAPLGGAIVAAYGIAAAFALNALTFAVSVLALAAVRVRPGVVTKPAAGSGRSRGMGKEVRAGLAVAARSPLLRTILLVSAVAELGFTGPFNVGIALLAQERGWGAAGMGLIVGGFGVGAALAAVAVAVLGHLPRAGLLVGPLAVVTGGALAGIGFAPARLWAVAASLLLGVSVGLAGALGTALLQAQTPPQYLGRVMSLSSLAGFGGIPVSYAITGLAAGRWGTAAVFLGGTALAATAGLVALASQALRRAVLSVAR</sequence>
<dbReference type="AlphaFoldDB" id="A4X8J6"/>
<organism evidence="7 8">
    <name type="scientific">Salinispora tropica (strain ATCC BAA-916 / DSM 44818 / JCM 13857 / NBRC 105044 / CNB-440)</name>
    <dbReference type="NCBI Taxonomy" id="369723"/>
    <lineage>
        <taxon>Bacteria</taxon>
        <taxon>Bacillati</taxon>
        <taxon>Actinomycetota</taxon>
        <taxon>Actinomycetes</taxon>
        <taxon>Micromonosporales</taxon>
        <taxon>Micromonosporaceae</taxon>
        <taxon>Salinispora</taxon>
    </lineage>
</organism>
<feature type="transmembrane region" description="Helical" evidence="6">
    <location>
        <begin position="178"/>
        <end position="195"/>
    </location>
</feature>
<reference evidence="8" key="1">
    <citation type="journal article" date="2007" name="Proc. Natl. Acad. Sci. U.S.A.">
        <title>Genome sequencing reveals complex secondary metabolome in the marine actinomycete Salinispora tropica.</title>
        <authorList>
            <person name="Udwary D.W."/>
            <person name="Zeigler L."/>
            <person name="Asolkar R.N."/>
            <person name="Singan V."/>
            <person name="Lapidus A."/>
            <person name="Fenical W."/>
            <person name="Jensen P.R."/>
            <person name="Moore B.S."/>
        </authorList>
    </citation>
    <scope>NUCLEOTIDE SEQUENCE [LARGE SCALE GENOMIC DNA]</scope>
    <source>
        <strain evidence="8">ATCC BAA-916 / DSM 44818 / CNB-440</strain>
    </source>
</reference>
<feature type="transmembrane region" description="Helical" evidence="6">
    <location>
        <begin position="19"/>
        <end position="42"/>
    </location>
</feature>
<comment type="subcellular location">
    <subcellularLocation>
        <location evidence="1">Cell membrane</location>
        <topology evidence="1">Multi-pass membrane protein</topology>
    </subcellularLocation>
</comment>
<dbReference type="EMBL" id="CP000667">
    <property type="protein sequence ID" value="ABP55196.1"/>
    <property type="molecule type" value="Genomic_DNA"/>
</dbReference>
<dbReference type="PANTHER" id="PTHR23513">
    <property type="entry name" value="INTEGRAL MEMBRANE EFFLUX PROTEIN-RELATED"/>
    <property type="match status" value="1"/>
</dbReference>
<feature type="transmembrane region" description="Helical" evidence="6">
    <location>
        <begin position="356"/>
        <end position="379"/>
    </location>
</feature>
<feature type="transmembrane region" description="Helical" evidence="6">
    <location>
        <begin position="296"/>
        <end position="315"/>
    </location>
</feature>